<feature type="signal peptide" evidence="2">
    <location>
        <begin position="1"/>
        <end position="16"/>
    </location>
</feature>
<organism evidence="3 4">
    <name type="scientific">Conidiobolus coronatus (strain ATCC 28846 / CBS 209.66 / NRRL 28638)</name>
    <name type="common">Delacroixia coronata</name>
    <dbReference type="NCBI Taxonomy" id="796925"/>
    <lineage>
        <taxon>Eukaryota</taxon>
        <taxon>Fungi</taxon>
        <taxon>Fungi incertae sedis</taxon>
        <taxon>Zoopagomycota</taxon>
        <taxon>Entomophthoromycotina</taxon>
        <taxon>Entomophthoromycetes</taxon>
        <taxon>Entomophthorales</taxon>
        <taxon>Ancylistaceae</taxon>
        <taxon>Conidiobolus</taxon>
    </lineage>
</organism>
<feature type="chain" id="PRO_5007294394" description="Extracellular membrane protein CFEM domain-containing protein" evidence="2">
    <location>
        <begin position="17"/>
        <end position="238"/>
    </location>
</feature>
<name>A0A137P0Z7_CONC2</name>
<dbReference type="EMBL" id="KQ964564">
    <property type="protein sequence ID" value="KXN68717.1"/>
    <property type="molecule type" value="Genomic_DNA"/>
</dbReference>
<keyword evidence="4" id="KW-1185">Reference proteome</keyword>
<reference evidence="3 4" key="1">
    <citation type="journal article" date="2015" name="Genome Biol. Evol.">
        <title>Phylogenomic analyses indicate that early fungi evolved digesting cell walls of algal ancestors of land plants.</title>
        <authorList>
            <person name="Chang Y."/>
            <person name="Wang S."/>
            <person name="Sekimoto S."/>
            <person name="Aerts A.L."/>
            <person name="Choi C."/>
            <person name="Clum A."/>
            <person name="LaButti K.M."/>
            <person name="Lindquist E.A."/>
            <person name="Yee Ngan C."/>
            <person name="Ohm R.A."/>
            <person name="Salamov A.A."/>
            <person name="Grigoriev I.V."/>
            <person name="Spatafora J.W."/>
            <person name="Berbee M.L."/>
        </authorList>
    </citation>
    <scope>NUCLEOTIDE SEQUENCE [LARGE SCALE GENOMIC DNA]</scope>
    <source>
        <strain evidence="3 4">NRRL 28638</strain>
    </source>
</reference>
<keyword evidence="2" id="KW-0732">Signal</keyword>
<evidence type="ECO:0000313" key="4">
    <source>
        <dbReference type="Proteomes" id="UP000070444"/>
    </source>
</evidence>
<dbReference type="Proteomes" id="UP000070444">
    <property type="component" value="Unassembled WGS sequence"/>
</dbReference>
<sequence length="238" mass="25389">MNLTTTLILLASSVFSQDKSTSTSNTCLSKFECKFSEAAEIPENQSKLSQCSASITEIQSKSCVFIAYGLNPNQAQSFIKLSPQLDKCSSVTKDTKYTSCMGQCTGDNKDECVEKCKAPVQVEYVNCLAKLANQGNFDTQKAVDCSNKCEQNSLVEIYDCDYSCKKSIYDSLITDSSSASNSNSTFGSSDANGNSSKDTKASSSTKSGSSGKSSAITNLNLNSFSVISVATLVFAIIV</sequence>
<dbReference type="AlphaFoldDB" id="A0A137P0Z7"/>
<evidence type="ECO:0008006" key="5">
    <source>
        <dbReference type="Google" id="ProtNLM"/>
    </source>
</evidence>
<accession>A0A137P0Z7</accession>
<protein>
    <recommendedName>
        <fullName evidence="5">Extracellular membrane protein CFEM domain-containing protein</fullName>
    </recommendedName>
</protein>
<gene>
    <name evidence="3" type="ORF">CONCODRAFT_72063</name>
</gene>
<evidence type="ECO:0000256" key="2">
    <source>
        <dbReference type="SAM" id="SignalP"/>
    </source>
</evidence>
<evidence type="ECO:0000313" key="3">
    <source>
        <dbReference type="EMBL" id="KXN68717.1"/>
    </source>
</evidence>
<feature type="region of interest" description="Disordered" evidence="1">
    <location>
        <begin position="176"/>
        <end position="214"/>
    </location>
</feature>
<evidence type="ECO:0000256" key="1">
    <source>
        <dbReference type="SAM" id="MobiDB-lite"/>
    </source>
</evidence>
<feature type="compositionally biased region" description="Low complexity" evidence="1">
    <location>
        <begin position="201"/>
        <end position="214"/>
    </location>
</feature>
<proteinExistence type="predicted"/>
<feature type="compositionally biased region" description="Low complexity" evidence="1">
    <location>
        <begin position="176"/>
        <end position="191"/>
    </location>
</feature>